<comment type="caution">
    <text evidence="1">The sequence shown here is derived from an EMBL/GenBank/DDBJ whole genome shotgun (WGS) entry which is preliminary data.</text>
</comment>
<organism evidence="1 2">
    <name type="scientific">Sporolactobacillus inulinus</name>
    <dbReference type="NCBI Taxonomy" id="2078"/>
    <lineage>
        <taxon>Bacteria</taxon>
        <taxon>Bacillati</taxon>
        <taxon>Bacillota</taxon>
        <taxon>Bacilli</taxon>
        <taxon>Bacillales</taxon>
        <taxon>Sporolactobacillaceae</taxon>
        <taxon>Sporolactobacillus</taxon>
    </lineage>
</organism>
<dbReference type="RefSeq" id="WP_156994756.1">
    <property type="nucleotide sequence ID" value="NZ_BEXB01000025.1"/>
</dbReference>
<dbReference type="EMBL" id="BEXB01000025">
    <property type="protein sequence ID" value="GAY77364.1"/>
    <property type="molecule type" value="Genomic_DNA"/>
</dbReference>
<evidence type="ECO:0000313" key="1">
    <source>
        <dbReference type="EMBL" id="GAY77364.1"/>
    </source>
</evidence>
<protein>
    <submittedName>
        <fullName evidence="1">Uncharacterized protein</fullName>
    </submittedName>
</protein>
<dbReference type="AlphaFoldDB" id="A0A4Y3T161"/>
<accession>A0A4Y3T161</accession>
<name>A0A4Y3T161_9BACL</name>
<evidence type="ECO:0000313" key="2">
    <source>
        <dbReference type="Proteomes" id="UP000319716"/>
    </source>
</evidence>
<reference evidence="1 2" key="1">
    <citation type="submission" date="2017-11" db="EMBL/GenBank/DDBJ databases">
        <title>Draft Genome Sequence of Sporolactobacillus inulinus NBRC 111894 Isolated from Koso, a Japanese Sugar-Vegetable Fermented Beverage.</title>
        <authorList>
            <person name="Chiou T.Y."/>
            <person name="Oshima K."/>
            <person name="Suda W."/>
            <person name="Hattori M."/>
            <person name="Takahashi T."/>
        </authorList>
    </citation>
    <scope>NUCLEOTIDE SEQUENCE [LARGE SCALE GENOMIC DNA]</scope>
    <source>
        <strain evidence="1 2">NBRC111894</strain>
    </source>
</reference>
<proteinExistence type="predicted"/>
<gene>
    <name evidence="1" type="ORF">NBRC111894_2918</name>
</gene>
<dbReference type="Proteomes" id="UP000319716">
    <property type="component" value="Unassembled WGS sequence"/>
</dbReference>
<sequence>MAIVLFVWLMLAARHYKPVIPDLSGHHVWISYLINFEEKPGKKARGR</sequence>